<sequence>MGLDMYLTATRFSGGFGAEWPEVNTQEVSRVGYWRKANQIHEWFVENVQDGVDECRECWVDREKLEELKELCESVLLAPANAEKELPRKSGFFFGSTEYSDGYYADLKDTIEIVDRCLSIPEEWEFSYQSSW</sequence>
<organism evidence="1">
    <name type="scientific">uncultured Caudovirales phage</name>
    <dbReference type="NCBI Taxonomy" id="2100421"/>
    <lineage>
        <taxon>Viruses</taxon>
        <taxon>Duplodnaviria</taxon>
        <taxon>Heunggongvirae</taxon>
        <taxon>Uroviricota</taxon>
        <taxon>Caudoviricetes</taxon>
        <taxon>Peduoviridae</taxon>
        <taxon>Maltschvirus</taxon>
        <taxon>Maltschvirus maltsch</taxon>
    </lineage>
</organism>
<dbReference type="EMBL" id="LR797260">
    <property type="protein sequence ID" value="CAB4198222.1"/>
    <property type="molecule type" value="Genomic_DNA"/>
</dbReference>
<reference evidence="1" key="1">
    <citation type="submission" date="2020-05" db="EMBL/GenBank/DDBJ databases">
        <authorList>
            <person name="Chiriac C."/>
            <person name="Salcher M."/>
            <person name="Ghai R."/>
            <person name="Kavagutti S V."/>
        </authorList>
    </citation>
    <scope>NUCLEOTIDE SEQUENCE</scope>
</reference>
<accession>A0A6J5RQD0</accession>
<protein>
    <submittedName>
        <fullName evidence="1">Uncharacterized protein</fullName>
    </submittedName>
</protein>
<proteinExistence type="predicted"/>
<name>A0A6J5RQD0_9CAUD</name>
<gene>
    <name evidence="1" type="ORF">UFOVP1313_58</name>
</gene>
<evidence type="ECO:0000313" key="1">
    <source>
        <dbReference type="EMBL" id="CAB4198222.1"/>
    </source>
</evidence>